<accession>A0A9D1J0T1</accession>
<dbReference type="EMBL" id="DVHF01000034">
    <property type="protein sequence ID" value="HIR56558.1"/>
    <property type="molecule type" value="Genomic_DNA"/>
</dbReference>
<evidence type="ECO:0000256" key="1">
    <source>
        <dbReference type="SAM" id="MobiDB-lite"/>
    </source>
</evidence>
<organism evidence="2 3">
    <name type="scientific">Candidatus Gallacutalibacter pullicola</name>
    <dbReference type="NCBI Taxonomy" id="2840830"/>
    <lineage>
        <taxon>Bacteria</taxon>
        <taxon>Bacillati</taxon>
        <taxon>Bacillota</taxon>
        <taxon>Clostridia</taxon>
        <taxon>Eubacteriales</taxon>
        <taxon>Candidatus Gallacutalibacter</taxon>
    </lineage>
</organism>
<dbReference type="Proteomes" id="UP000886785">
    <property type="component" value="Unassembled WGS sequence"/>
</dbReference>
<feature type="region of interest" description="Disordered" evidence="1">
    <location>
        <begin position="18"/>
        <end position="66"/>
    </location>
</feature>
<evidence type="ECO:0000313" key="2">
    <source>
        <dbReference type="EMBL" id="HIR56558.1"/>
    </source>
</evidence>
<reference evidence="2" key="2">
    <citation type="journal article" date="2021" name="PeerJ">
        <title>Extensive microbial diversity within the chicken gut microbiome revealed by metagenomics and culture.</title>
        <authorList>
            <person name="Gilroy R."/>
            <person name="Ravi A."/>
            <person name="Getino M."/>
            <person name="Pursley I."/>
            <person name="Horton D.L."/>
            <person name="Alikhan N.F."/>
            <person name="Baker D."/>
            <person name="Gharbi K."/>
            <person name="Hall N."/>
            <person name="Watson M."/>
            <person name="Adriaenssens E.M."/>
            <person name="Foster-Nyarko E."/>
            <person name="Jarju S."/>
            <person name="Secka A."/>
            <person name="Antonio M."/>
            <person name="Oren A."/>
            <person name="Chaudhuri R.R."/>
            <person name="La Ragione R."/>
            <person name="Hildebrand F."/>
            <person name="Pallen M.J."/>
        </authorList>
    </citation>
    <scope>NUCLEOTIDE SEQUENCE</scope>
    <source>
        <strain evidence="2">ChiSjej1B19-7085</strain>
    </source>
</reference>
<reference evidence="2" key="1">
    <citation type="submission" date="2020-10" db="EMBL/GenBank/DDBJ databases">
        <authorList>
            <person name="Gilroy R."/>
        </authorList>
    </citation>
    <scope>NUCLEOTIDE SEQUENCE</scope>
    <source>
        <strain evidence="2">ChiSjej1B19-7085</strain>
    </source>
</reference>
<name>A0A9D1J0T1_9FIRM</name>
<proteinExistence type="predicted"/>
<protein>
    <submittedName>
        <fullName evidence="2">Uncharacterized protein</fullName>
    </submittedName>
</protein>
<dbReference type="AlphaFoldDB" id="A0A9D1J0T1"/>
<evidence type="ECO:0000313" key="3">
    <source>
        <dbReference type="Proteomes" id="UP000886785"/>
    </source>
</evidence>
<comment type="caution">
    <text evidence="2">The sequence shown here is derived from an EMBL/GenBank/DDBJ whole genome shotgun (WGS) entry which is preliminary data.</text>
</comment>
<gene>
    <name evidence="2" type="ORF">IAA54_02735</name>
</gene>
<sequence length="66" mass="7275">MQGGKATLRQMEREAFLRRGEQTVEANHPVDGSPERLCGPQRQNASGILTAKTPEVRTVPQRQTGC</sequence>